<dbReference type="Pfam" id="PF21797">
    <property type="entry name" value="CycT2-like_C"/>
    <property type="match status" value="1"/>
</dbReference>
<dbReference type="SUPFAM" id="SSF47954">
    <property type="entry name" value="Cyclin-like"/>
    <property type="match status" value="2"/>
</dbReference>
<feature type="domain" description="Cyclin-like" evidence="14">
    <location>
        <begin position="155"/>
        <end position="243"/>
    </location>
</feature>
<dbReference type="InterPro" id="IPR047321">
    <property type="entry name" value="CYCLIN_CCNT2_rpt1"/>
</dbReference>
<dbReference type="GO" id="GO:0051301">
    <property type="term" value="P:cell division"/>
    <property type="evidence" value="ECO:0007669"/>
    <property type="project" value="UniProtKB-KW"/>
</dbReference>
<dbReference type="Ensembl" id="ENSLAFT00000030080.1">
    <property type="protein sequence ID" value="ENSLAFP00000024136.1"/>
    <property type="gene ID" value="ENSLAFG00000008029.3"/>
</dbReference>
<dbReference type="FunFam" id="1.10.472.10:FF:000009">
    <property type="entry name" value="cyclin-T2 isoform X1"/>
    <property type="match status" value="1"/>
</dbReference>
<gene>
    <name evidence="15" type="primary">CCNT2</name>
</gene>
<keyword evidence="6" id="KW-0832">Ubl conjugation</keyword>
<dbReference type="InterPro" id="IPR013763">
    <property type="entry name" value="Cyclin-like_dom"/>
</dbReference>
<dbReference type="InterPro" id="IPR043198">
    <property type="entry name" value="Cyclin/Ssn8"/>
</dbReference>
<accession>G3U8H8</accession>
<evidence type="ECO:0000256" key="9">
    <source>
        <dbReference type="ARBA" id="ARBA00023163"/>
    </source>
</evidence>
<dbReference type="Proteomes" id="UP000007646">
    <property type="component" value="Unassembled WGS sequence"/>
</dbReference>
<feature type="region of interest" description="Disordered" evidence="13">
    <location>
        <begin position="299"/>
        <end position="358"/>
    </location>
</feature>
<keyword evidence="11" id="KW-0131">Cell cycle</keyword>
<feature type="compositionally biased region" description="Low complexity" evidence="13">
    <location>
        <begin position="564"/>
        <end position="579"/>
    </location>
</feature>
<evidence type="ECO:0000256" key="5">
    <source>
        <dbReference type="ARBA" id="ARBA00022618"/>
    </source>
</evidence>
<dbReference type="Pfam" id="PF00134">
    <property type="entry name" value="Cyclin_N"/>
    <property type="match status" value="1"/>
</dbReference>
<evidence type="ECO:0000256" key="12">
    <source>
        <dbReference type="RuleBase" id="RU000383"/>
    </source>
</evidence>
<evidence type="ECO:0000259" key="14">
    <source>
        <dbReference type="SMART" id="SM00385"/>
    </source>
</evidence>
<comment type="similarity">
    <text evidence="2">Belongs to the cyclin family. Cyclin C subfamily.</text>
</comment>
<keyword evidence="16" id="KW-1185">Reference proteome</keyword>
<dbReference type="Gene3D" id="1.10.472.10">
    <property type="entry name" value="Cyclin-like"/>
    <property type="match status" value="2"/>
</dbReference>
<name>G3U8H8_LOXAF</name>
<evidence type="ECO:0000256" key="1">
    <source>
        <dbReference type="ARBA" id="ARBA00004123"/>
    </source>
</evidence>
<feature type="compositionally biased region" description="Polar residues" evidence="13">
    <location>
        <begin position="299"/>
        <end position="309"/>
    </location>
</feature>
<evidence type="ECO:0000256" key="3">
    <source>
        <dbReference type="ARBA" id="ARBA00022499"/>
    </source>
</evidence>
<dbReference type="SMART" id="SM00385">
    <property type="entry name" value="CYCLIN"/>
    <property type="match status" value="2"/>
</dbReference>
<dbReference type="AlphaFoldDB" id="G3U8H8"/>
<evidence type="ECO:0000256" key="8">
    <source>
        <dbReference type="ARBA" id="ARBA00023127"/>
    </source>
</evidence>
<dbReference type="GO" id="GO:0006357">
    <property type="term" value="P:regulation of transcription by RNA polymerase II"/>
    <property type="evidence" value="ECO:0007669"/>
    <property type="project" value="InterPro"/>
</dbReference>
<evidence type="ECO:0000256" key="10">
    <source>
        <dbReference type="ARBA" id="ARBA00023242"/>
    </source>
</evidence>
<feature type="compositionally biased region" description="Polar residues" evidence="13">
    <location>
        <begin position="431"/>
        <end position="440"/>
    </location>
</feature>
<evidence type="ECO:0000313" key="16">
    <source>
        <dbReference type="Proteomes" id="UP000007646"/>
    </source>
</evidence>
<feature type="domain" description="Cyclin-like" evidence="14">
    <location>
        <begin position="43"/>
        <end position="142"/>
    </location>
</feature>
<keyword evidence="4" id="KW-0597">Phosphoprotein</keyword>
<comment type="subcellular location">
    <subcellularLocation>
        <location evidence="1">Nucleus</location>
    </subcellularLocation>
</comment>
<feature type="compositionally biased region" description="Basic and acidic residues" evidence="13">
    <location>
        <begin position="480"/>
        <end position="506"/>
    </location>
</feature>
<keyword evidence="9" id="KW-0804">Transcription</keyword>
<feature type="region of interest" description="Disordered" evidence="13">
    <location>
        <begin position="423"/>
        <end position="606"/>
    </location>
</feature>
<feature type="compositionally biased region" description="Basic and acidic residues" evidence="13">
    <location>
        <begin position="452"/>
        <end position="466"/>
    </location>
</feature>
<keyword evidence="8 12" id="KW-0195">Cyclin</keyword>
<feature type="compositionally biased region" description="Basic residues" evidence="13">
    <location>
        <begin position="529"/>
        <end position="541"/>
    </location>
</feature>
<dbReference type="InterPro" id="IPR036915">
    <property type="entry name" value="Cyclin-like_sf"/>
</dbReference>
<feature type="compositionally biased region" description="Polar residues" evidence="13">
    <location>
        <begin position="317"/>
        <end position="358"/>
    </location>
</feature>
<reference evidence="15" key="3">
    <citation type="submission" date="2025-09" db="UniProtKB">
        <authorList>
            <consortium name="Ensembl"/>
        </authorList>
    </citation>
    <scope>IDENTIFICATION</scope>
    <source>
        <strain evidence="15">Isolate ISIS603380</strain>
    </source>
</reference>
<dbReference type="InterPro" id="IPR047322">
    <property type="entry name" value="CYCLIN_CCNT2_rpt2"/>
</dbReference>
<reference evidence="15 16" key="1">
    <citation type="submission" date="2009-06" db="EMBL/GenBank/DDBJ databases">
        <title>The Genome Sequence of Loxodonta africana (African elephant).</title>
        <authorList>
            <person name="Di Palma F."/>
            <person name="Heiman D."/>
            <person name="Young S."/>
            <person name="Johnson J."/>
            <person name="Lander E.S."/>
            <person name="Lindblad-Toh K."/>
        </authorList>
    </citation>
    <scope>NUCLEOTIDE SEQUENCE [LARGE SCALE GENOMIC DNA]</scope>
    <source>
        <strain evidence="15 16">Isolate ISIS603380</strain>
    </source>
</reference>
<evidence type="ECO:0000256" key="6">
    <source>
        <dbReference type="ARBA" id="ARBA00022843"/>
    </source>
</evidence>
<sequence>VMASGRGASSRWFFTREQLENTPSRRCGVEADKELSYRQQAANLIQDMGQRLNVSQLTINTAIVYMHRFYMHHSFTKFNRNIISPTALFLAAKVEEQARKLEHVIKVAHACLHPLEPLLDTKCDAYLQQTQELVILETIMLQTLGFEITIEHPHTDVVKCTQLVRASKDLAQTSYFMATNSLHLTTFCLQYKPTVIACVCIHLACKWSNWEIPVSTDGKHWWEYVDPTVTLELLDELTHEFLQILEKTPSRLKRIRNWRANQAAKKPKVDGQVSETPLLGSSLVQNSILVDSVTGVPTNPGFQKPSTSAFPAPVPLNSATGMPGTSYSLSSHQGWPQDQESARTEQIYSQKQETSLSGSQYNINFQQQEYTHKAGSSKHHGPISATPGIIPQKMSLDKYREKRKLETLDLDVRDHYIAAQVEQQHKHVQPQAASSSSVTSPIKMKIPITNPEKPEKYMADKKEKSGSLKLRIPIPPTDKNASKEELKMKIKVSSSERHSSSDEGSGKSKHSSPHITRDHKDKHKEHPSNRHHTSSHKHAHSHSGSSSGGSKHSADGIPPTILRSPIGLSSDGISSSSSSSRKKLHVNDAPHNHHSKMSKSSKSSVFNHPLPPPPPVTYQVGYGHLSTLVKLDKKPVETNGPDANHEYSTNSQHMDYKDTFDMLDSLLSAQGM</sequence>
<dbReference type="PANTHER" id="PTHR10026">
    <property type="entry name" value="CYCLIN"/>
    <property type="match status" value="1"/>
</dbReference>
<dbReference type="GO" id="GO:0016538">
    <property type="term" value="F:cyclin-dependent protein serine/threonine kinase regulator activity"/>
    <property type="evidence" value="ECO:0007669"/>
    <property type="project" value="InterPro"/>
</dbReference>
<dbReference type="InterPro" id="IPR006671">
    <property type="entry name" value="Cyclin_N"/>
</dbReference>
<keyword evidence="3" id="KW-1017">Isopeptide bond</keyword>
<evidence type="ECO:0000256" key="13">
    <source>
        <dbReference type="SAM" id="MobiDB-lite"/>
    </source>
</evidence>
<dbReference type="CDD" id="cd20596">
    <property type="entry name" value="CYCLIN_CCNT2_rpt1"/>
    <property type="match status" value="1"/>
</dbReference>
<evidence type="ECO:0000256" key="4">
    <source>
        <dbReference type="ARBA" id="ARBA00022553"/>
    </source>
</evidence>
<dbReference type="FunFam" id="1.10.472.10:FF:000004">
    <property type="entry name" value="Cyclin T2"/>
    <property type="match status" value="1"/>
</dbReference>
<feature type="compositionally biased region" description="Basic and acidic residues" evidence="13">
    <location>
        <begin position="515"/>
        <end position="528"/>
    </location>
</feature>
<keyword evidence="5" id="KW-0132">Cell division</keyword>
<protein>
    <submittedName>
        <fullName evidence="15">Cyclin T2</fullName>
    </submittedName>
</protein>
<dbReference type="GeneTree" id="ENSGT00940000155759"/>
<dbReference type="HOGENOM" id="CLU_012994_1_1_1"/>
<organism evidence="15 16">
    <name type="scientific">Loxodonta africana</name>
    <name type="common">African elephant</name>
    <dbReference type="NCBI Taxonomy" id="9785"/>
    <lineage>
        <taxon>Eukaryota</taxon>
        <taxon>Metazoa</taxon>
        <taxon>Chordata</taxon>
        <taxon>Craniata</taxon>
        <taxon>Vertebrata</taxon>
        <taxon>Euteleostomi</taxon>
        <taxon>Mammalia</taxon>
        <taxon>Eutheria</taxon>
        <taxon>Afrotheria</taxon>
        <taxon>Proboscidea</taxon>
        <taxon>Elephantidae</taxon>
        <taxon>Loxodonta</taxon>
    </lineage>
</organism>
<feature type="compositionally biased region" description="Low complexity" evidence="13">
    <location>
        <begin position="542"/>
        <end position="551"/>
    </location>
</feature>
<evidence type="ECO:0000256" key="2">
    <source>
        <dbReference type="ARBA" id="ARBA00008638"/>
    </source>
</evidence>
<evidence type="ECO:0000313" key="15">
    <source>
        <dbReference type="Ensembl" id="ENSLAFP00000024136.1"/>
    </source>
</evidence>
<proteinExistence type="inferred from homology"/>
<keyword evidence="10" id="KW-0539">Nucleus</keyword>
<evidence type="ECO:0000256" key="11">
    <source>
        <dbReference type="ARBA" id="ARBA00023306"/>
    </source>
</evidence>
<reference evidence="15" key="2">
    <citation type="submission" date="2025-08" db="UniProtKB">
        <authorList>
            <consortium name="Ensembl"/>
        </authorList>
    </citation>
    <scope>IDENTIFICATION</scope>
    <source>
        <strain evidence="15">Isolate ISIS603380</strain>
    </source>
</reference>
<keyword evidence="7" id="KW-0805">Transcription regulation</keyword>
<evidence type="ECO:0000256" key="7">
    <source>
        <dbReference type="ARBA" id="ARBA00023015"/>
    </source>
</evidence>
<dbReference type="CDD" id="cd20598">
    <property type="entry name" value="CYCLIN_CCNT2_rpt2"/>
    <property type="match status" value="1"/>
</dbReference>
<dbReference type="GO" id="GO:0005634">
    <property type="term" value="C:nucleus"/>
    <property type="evidence" value="ECO:0007669"/>
    <property type="project" value="UniProtKB-SubCell"/>
</dbReference>